<feature type="domain" description="DUF7146" evidence="2">
    <location>
        <begin position="129"/>
        <end position="241"/>
    </location>
</feature>
<reference evidence="3 4" key="1">
    <citation type="submission" date="2020-06" db="EMBL/GenBank/DDBJ databases">
        <title>Photobacterium damselae subsp. damselae comparative genomics.</title>
        <authorList>
            <person name="Osorio C.R."/>
        </authorList>
    </citation>
    <scope>NUCLEOTIDE SEQUENCE [LARGE SCALE GENOMIC DNA]</scope>
    <source>
        <strain evidence="3 4">TW250/03</strain>
    </source>
</reference>
<dbReference type="Proteomes" id="UP000533429">
    <property type="component" value="Unassembled WGS sequence"/>
</dbReference>
<gene>
    <name evidence="3" type="ORF">HWA77_16920</name>
</gene>
<proteinExistence type="predicted"/>
<dbReference type="InterPro" id="IPR006171">
    <property type="entry name" value="TOPRIM_dom"/>
</dbReference>
<evidence type="ECO:0000313" key="4">
    <source>
        <dbReference type="Proteomes" id="UP000533429"/>
    </source>
</evidence>
<dbReference type="AlphaFoldDB" id="A0A850R315"/>
<organism evidence="3 4">
    <name type="scientific">Photobacterium damselae subsp. damselae</name>
    <name type="common">Listonella damsela</name>
    <dbReference type="NCBI Taxonomy" id="85581"/>
    <lineage>
        <taxon>Bacteria</taxon>
        <taxon>Pseudomonadati</taxon>
        <taxon>Pseudomonadota</taxon>
        <taxon>Gammaproteobacteria</taxon>
        <taxon>Vibrionales</taxon>
        <taxon>Vibrionaceae</taxon>
        <taxon>Photobacterium</taxon>
    </lineage>
</organism>
<dbReference type="InterPro" id="IPR055570">
    <property type="entry name" value="DUF7146"/>
</dbReference>
<feature type="domain" description="Toprim" evidence="1">
    <location>
        <begin position="266"/>
        <end position="363"/>
    </location>
</feature>
<comment type="caution">
    <text evidence="3">The sequence shown here is derived from an EMBL/GenBank/DDBJ whole genome shotgun (WGS) entry which is preliminary data.</text>
</comment>
<sequence>MATLSEQLASMANGHWLDIFSVLAGDNLKDAINDIPCHVPCPKNMGGEDSFRLFKDANETGGSVSNQVGAMRTGFQTLMWINDWDFKTTLRELCAYFKLGDRYKCSAVIPVPKRTYVAPVITDETLSSRRKKLRYICETSFKINDPRSQIAIKYFRVTRGLDLTQDDLNRLSSDIRFHPNLQYWHEGVCYGSFPCLISIVRNNNREAVTIHKTYLNEHGCKLDVSQFPFKKERHNAKQIMPPVTRERIGGCCIQLFGMNDKRPECLSVAEGLETALSVYLGSGEVCWAGISASWLRSFMPPDHVTYLTMWSDNDETEVGQKTACYLIETLPDKRENLTVNAFTPHIPTLRNCDWNNYYIEYGRKGFEKFIIHPVM</sequence>
<name>A0A850R315_PHODD</name>
<dbReference type="EMBL" id="JABXOR010001070">
    <property type="protein sequence ID" value="NVP01899.1"/>
    <property type="molecule type" value="Genomic_DNA"/>
</dbReference>
<protein>
    <submittedName>
        <fullName evidence="3">Toprim domain-containing protein</fullName>
    </submittedName>
</protein>
<dbReference type="Pfam" id="PF13362">
    <property type="entry name" value="Toprim_3"/>
    <property type="match status" value="1"/>
</dbReference>
<dbReference type="Pfam" id="PF23639">
    <property type="entry name" value="DUF7146"/>
    <property type="match status" value="1"/>
</dbReference>
<evidence type="ECO:0000259" key="1">
    <source>
        <dbReference type="Pfam" id="PF13362"/>
    </source>
</evidence>
<accession>A0A850R315</accession>
<evidence type="ECO:0000259" key="2">
    <source>
        <dbReference type="Pfam" id="PF23639"/>
    </source>
</evidence>
<evidence type="ECO:0000313" key="3">
    <source>
        <dbReference type="EMBL" id="NVP01899.1"/>
    </source>
</evidence>